<dbReference type="SUPFAM" id="SSF49854">
    <property type="entry name" value="Spermadhesin, CUB domain"/>
    <property type="match status" value="1"/>
</dbReference>
<evidence type="ECO:0000256" key="1">
    <source>
        <dbReference type="ARBA" id="ARBA00023157"/>
    </source>
</evidence>
<dbReference type="EMBL" id="BTSX01000005">
    <property type="protein sequence ID" value="GMS99051.1"/>
    <property type="molecule type" value="Genomic_DNA"/>
</dbReference>
<dbReference type="PANTHER" id="PTHR22991:SF40">
    <property type="entry name" value="PROTEIN CBG13490"/>
    <property type="match status" value="1"/>
</dbReference>
<keyword evidence="4" id="KW-1185">Reference proteome</keyword>
<dbReference type="InterPro" id="IPR035914">
    <property type="entry name" value="Sperma_CUB_dom_sf"/>
</dbReference>
<dbReference type="InterPro" id="IPR001304">
    <property type="entry name" value="C-type_lectin-like"/>
</dbReference>
<dbReference type="InterPro" id="IPR018378">
    <property type="entry name" value="C-type_lectin_CS"/>
</dbReference>
<dbReference type="InterPro" id="IPR016187">
    <property type="entry name" value="CTDL_fold"/>
</dbReference>
<feature type="domain" description="C-type lectin" evidence="2">
    <location>
        <begin position="49"/>
        <end position="145"/>
    </location>
</feature>
<dbReference type="Proteomes" id="UP001432027">
    <property type="component" value="Unassembled WGS sequence"/>
</dbReference>
<dbReference type="CDD" id="cd00037">
    <property type="entry name" value="CLECT"/>
    <property type="match status" value="2"/>
</dbReference>
<organism evidence="3 4">
    <name type="scientific">Pristionchus entomophagus</name>
    <dbReference type="NCBI Taxonomy" id="358040"/>
    <lineage>
        <taxon>Eukaryota</taxon>
        <taxon>Metazoa</taxon>
        <taxon>Ecdysozoa</taxon>
        <taxon>Nematoda</taxon>
        <taxon>Chromadorea</taxon>
        <taxon>Rhabditida</taxon>
        <taxon>Rhabditina</taxon>
        <taxon>Diplogasteromorpha</taxon>
        <taxon>Diplogasteroidea</taxon>
        <taxon>Neodiplogasteridae</taxon>
        <taxon>Pristionchus</taxon>
    </lineage>
</organism>
<dbReference type="PROSITE" id="PS00615">
    <property type="entry name" value="C_TYPE_LECTIN_1"/>
    <property type="match status" value="1"/>
</dbReference>
<name>A0AAV5TXU8_9BILA</name>
<dbReference type="Gene3D" id="3.10.100.10">
    <property type="entry name" value="Mannose-Binding Protein A, subunit A"/>
    <property type="match status" value="2"/>
</dbReference>
<dbReference type="PANTHER" id="PTHR22991">
    <property type="entry name" value="PROTEIN CBG13490"/>
    <property type="match status" value="1"/>
</dbReference>
<dbReference type="InterPro" id="IPR016186">
    <property type="entry name" value="C-type_lectin-like/link_sf"/>
</dbReference>
<evidence type="ECO:0000259" key="2">
    <source>
        <dbReference type="PROSITE" id="PS50041"/>
    </source>
</evidence>
<keyword evidence="1" id="KW-1015">Disulfide bond</keyword>
<protein>
    <recommendedName>
        <fullName evidence="2">C-type lectin domain-containing protein</fullName>
    </recommendedName>
</protein>
<feature type="domain" description="C-type lectin" evidence="2">
    <location>
        <begin position="176"/>
        <end position="291"/>
    </location>
</feature>
<dbReference type="AlphaFoldDB" id="A0AAV5TXU8"/>
<evidence type="ECO:0000313" key="4">
    <source>
        <dbReference type="Proteomes" id="UP001432027"/>
    </source>
</evidence>
<reference evidence="3" key="1">
    <citation type="submission" date="2023-10" db="EMBL/GenBank/DDBJ databases">
        <title>Genome assembly of Pristionchus species.</title>
        <authorList>
            <person name="Yoshida K."/>
            <person name="Sommer R.J."/>
        </authorList>
    </citation>
    <scope>NUCLEOTIDE SEQUENCE</scope>
    <source>
        <strain evidence="3">RS0144</strain>
    </source>
</reference>
<dbReference type="Pfam" id="PF00059">
    <property type="entry name" value="Lectin_C"/>
    <property type="match status" value="2"/>
</dbReference>
<proteinExistence type="predicted"/>
<feature type="non-terminal residue" evidence="3">
    <location>
        <position position="1"/>
    </location>
</feature>
<evidence type="ECO:0000313" key="3">
    <source>
        <dbReference type="EMBL" id="GMS99051.1"/>
    </source>
</evidence>
<comment type="caution">
    <text evidence="3">The sequence shown here is derived from an EMBL/GenBank/DDBJ whole genome shotgun (WGS) entry which is preliminary data.</text>
</comment>
<gene>
    <name evidence="3" type="ORF">PENTCL1PPCAC_21226</name>
</gene>
<dbReference type="SMART" id="SM00034">
    <property type="entry name" value="CLECT"/>
    <property type="match status" value="2"/>
</dbReference>
<dbReference type="PROSITE" id="PS50041">
    <property type="entry name" value="C_TYPE_LECTIN_2"/>
    <property type="match status" value="2"/>
</dbReference>
<dbReference type="SUPFAM" id="SSF56436">
    <property type="entry name" value="C-type lectin-like"/>
    <property type="match status" value="2"/>
</dbReference>
<accession>A0AAV5TXU8</accession>
<sequence>NETQDSFVPLILNLLAVETINHTPKMRLCLLLSLPTLALSCIAGYDSVFDGQCLKTINKWNSHAGAKEACEDDDSHLPFIRSQEDNAQFHPANSDGAWLGLSCNGAKFVWDDGTVANFTNFKANQVCDETQKNTVYWVAPDGTWNVGETTTRYPICQRDTRSWICDTYYLLQQGKSDDICYLFDTKNTLLPDAEATCENQLAFISPIHDQAMNDYVKRTAVGYGLMGGVHIGLKSVNDKYIWSDGSEADFLNFAPGFPDPSFGECLAMGTGLFPGKWMNIDCDTPLPYMCSKPALTYDESVAPAGCSDDGEFYPGDEIYSPTWGSATGPSYCDYAVMDLDKSKKVTVEILLFESNSCCDTLTIYDGLFGTNVLKKFTGYYGITSIVVTGTTNAIRMEWNAKSGEHVRGWHARVGSV</sequence>
<dbReference type="InterPro" id="IPR050976">
    <property type="entry name" value="Snaclec"/>
</dbReference>